<proteinExistence type="predicted"/>
<keyword evidence="2" id="KW-1185">Reference proteome</keyword>
<comment type="caution">
    <text evidence="1">The sequence shown here is derived from an EMBL/GenBank/DDBJ whole genome shotgun (WGS) entry which is preliminary data.</text>
</comment>
<reference evidence="1 2" key="1">
    <citation type="submission" date="2022-10" db="EMBL/GenBank/DDBJ databases">
        <title>Comparative genomic analysis of Cohnella hashimotonis sp. nov., isolated from the International Space Station.</title>
        <authorList>
            <person name="Simpson A."/>
            <person name="Venkateswaran K."/>
        </authorList>
    </citation>
    <scope>NUCLEOTIDE SEQUENCE [LARGE SCALE GENOMIC DNA]</scope>
    <source>
        <strain evidence="1 2">DSM 18997</strain>
    </source>
</reference>
<dbReference type="Proteomes" id="UP001153387">
    <property type="component" value="Unassembled WGS sequence"/>
</dbReference>
<accession>A0A9X4KER9</accession>
<protein>
    <submittedName>
        <fullName evidence="1">Uncharacterized protein</fullName>
    </submittedName>
</protein>
<organism evidence="1 2">
    <name type="scientific">Cohnella ginsengisoli</name>
    <dbReference type="NCBI Taxonomy" id="425004"/>
    <lineage>
        <taxon>Bacteria</taxon>
        <taxon>Bacillati</taxon>
        <taxon>Bacillota</taxon>
        <taxon>Bacilli</taxon>
        <taxon>Bacillales</taxon>
        <taxon>Paenibacillaceae</taxon>
        <taxon>Cohnella</taxon>
    </lineage>
</organism>
<dbReference type="AlphaFoldDB" id="A0A9X4KER9"/>
<dbReference type="EMBL" id="JAPDHZ010000002">
    <property type="protein sequence ID" value="MDG0790254.1"/>
    <property type="molecule type" value="Genomic_DNA"/>
</dbReference>
<evidence type="ECO:0000313" key="1">
    <source>
        <dbReference type="EMBL" id="MDG0790254.1"/>
    </source>
</evidence>
<evidence type="ECO:0000313" key="2">
    <source>
        <dbReference type="Proteomes" id="UP001153387"/>
    </source>
</evidence>
<sequence length="54" mass="5751">MPAAKPTSGFEIDVARPDSQSVKLFVKLSSLIGSPLSPPCPLYELLAFSSASWI</sequence>
<name>A0A9X4KER9_9BACL</name>
<dbReference type="RefSeq" id="WP_277565242.1">
    <property type="nucleotide sequence ID" value="NZ_JAPDHZ010000002.1"/>
</dbReference>
<gene>
    <name evidence="1" type="ORF">OMP38_04860</name>
</gene>